<keyword evidence="3" id="KW-1185">Reference proteome</keyword>
<proteinExistence type="predicted"/>
<feature type="transmembrane region" description="Helical" evidence="1">
    <location>
        <begin position="49"/>
        <end position="73"/>
    </location>
</feature>
<keyword evidence="1" id="KW-1133">Transmembrane helix</keyword>
<sequence>MKPLNYIITWLLELLSLSIIFSILCFIVPDEEIFSRYEDKYGMMAENEWYDGYTMILMLVAIFLNCLLIWILVSQYQRKHPVERE</sequence>
<dbReference type="AlphaFoldDB" id="A0A4R6EGW5"/>
<keyword evidence="1" id="KW-0812">Transmembrane</keyword>
<evidence type="ECO:0000256" key="1">
    <source>
        <dbReference type="SAM" id="Phobius"/>
    </source>
</evidence>
<name>A0A4R6EGW5_SCAGO</name>
<reference evidence="2 3" key="1">
    <citation type="submission" date="2019-03" db="EMBL/GenBank/DDBJ databases">
        <title>Genomic analyses of the natural microbiome of Caenorhabditis elegans.</title>
        <authorList>
            <person name="Samuel B."/>
        </authorList>
    </citation>
    <scope>NUCLEOTIDE SEQUENCE [LARGE SCALE GENOMIC DNA]</scope>
    <source>
        <strain evidence="2 3">BIGb0156</strain>
    </source>
</reference>
<dbReference type="EMBL" id="SNVX01000007">
    <property type="protein sequence ID" value="TDN57664.1"/>
    <property type="molecule type" value="Genomic_DNA"/>
</dbReference>
<dbReference type="Proteomes" id="UP000295530">
    <property type="component" value="Unassembled WGS sequence"/>
</dbReference>
<protein>
    <submittedName>
        <fullName evidence="2">Uncharacterized protein</fullName>
    </submittedName>
</protein>
<feature type="transmembrane region" description="Helical" evidence="1">
    <location>
        <begin position="7"/>
        <end position="29"/>
    </location>
</feature>
<evidence type="ECO:0000313" key="2">
    <source>
        <dbReference type="EMBL" id="TDN57664.1"/>
    </source>
</evidence>
<evidence type="ECO:0000313" key="3">
    <source>
        <dbReference type="Proteomes" id="UP000295530"/>
    </source>
</evidence>
<gene>
    <name evidence="2" type="ORF">EC847_107148</name>
</gene>
<accession>A0A4R6EGW5</accession>
<comment type="caution">
    <text evidence="2">The sequence shown here is derived from an EMBL/GenBank/DDBJ whole genome shotgun (WGS) entry which is preliminary data.</text>
</comment>
<organism evidence="2 3">
    <name type="scientific">Scandinavium goeteborgense</name>
    <dbReference type="NCBI Taxonomy" id="1851514"/>
    <lineage>
        <taxon>Bacteria</taxon>
        <taxon>Pseudomonadati</taxon>
        <taxon>Pseudomonadota</taxon>
        <taxon>Gammaproteobacteria</taxon>
        <taxon>Enterobacterales</taxon>
        <taxon>Enterobacteriaceae</taxon>
        <taxon>Scandinavium</taxon>
    </lineage>
</organism>
<keyword evidence="1" id="KW-0472">Membrane</keyword>